<dbReference type="GO" id="GO:0000978">
    <property type="term" value="F:RNA polymerase II cis-regulatory region sequence-specific DNA binding"/>
    <property type="evidence" value="ECO:0007669"/>
    <property type="project" value="TreeGrafter"/>
</dbReference>
<dbReference type="GO" id="GO:0030514">
    <property type="term" value="P:negative regulation of BMP signaling pathway"/>
    <property type="evidence" value="ECO:0007669"/>
    <property type="project" value="TreeGrafter"/>
</dbReference>
<dbReference type="InterPro" id="IPR010919">
    <property type="entry name" value="SAND-like_dom_sf"/>
</dbReference>
<dbReference type="SMART" id="SM01046">
    <property type="entry name" value="c-SKI_SMAD_bind"/>
    <property type="match status" value="1"/>
</dbReference>
<feature type="region of interest" description="Disordered" evidence="2">
    <location>
        <begin position="635"/>
        <end position="685"/>
    </location>
</feature>
<dbReference type="Gene3D" id="3.10.390.10">
    <property type="entry name" value="SAND domain-like"/>
    <property type="match status" value="1"/>
</dbReference>
<dbReference type="SUPFAM" id="SSF46955">
    <property type="entry name" value="Putative DNA-binding domain"/>
    <property type="match status" value="1"/>
</dbReference>
<dbReference type="Pfam" id="PF02437">
    <property type="entry name" value="Ski_Sno_DHD"/>
    <property type="match status" value="1"/>
</dbReference>
<keyword evidence="5" id="KW-1185">Reference proteome</keyword>
<dbReference type="CDD" id="cd21084">
    <property type="entry name" value="DHD_Sno"/>
    <property type="match status" value="1"/>
</dbReference>
<name>A0A3Q2XBR3_HIPCM</name>
<dbReference type="Gene3D" id="3.10.260.20">
    <property type="entry name" value="Ski"/>
    <property type="match status" value="1"/>
</dbReference>
<reference evidence="4" key="1">
    <citation type="submission" date="2025-08" db="UniProtKB">
        <authorList>
            <consortium name="Ensembl"/>
        </authorList>
    </citation>
    <scope>IDENTIFICATION</scope>
</reference>
<dbReference type="InterPro" id="IPR037000">
    <property type="entry name" value="Ski_DNA-bd_sf"/>
</dbReference>
<dbReference type="GO" id="GO:0000981">
    <property type="term" value="F:DNA-binding transcription factor activity, RNA polymerase II-specific"/>
    <property type="evidence" value="ECO:0007669"/>
    <property type="project" value="TreeGrafter"/>
</dbReference>
<feature type="region of interest" description="Disordered" evidence="2">
    <location>
        <begin position="110"/>
        <end position="138"/>
    </location>
</feature>
<dbReference type="AlphaFoldDB" id="A0A3Q2XBR3"/>
<feature type="region of interest" description="Disordered" evidence="2">
    <location>
        <begin position="52"/>
        <end position="81"/>
    </location>
</feature>
<feature type="region of interest" description="Disordered" evidence="2">
    <location>
        <begin position="442"/>
        <end position="470"/>
    </location>
</feature>
<feature type="compositionally biased region" description="Low complexity" evidence="2">
    <location>
        <begin position="641"/>
        <end position="650"/>
    </location>
</feature>
<dbReference type="SUPFAM" id="SSF63763">
    <property type="entry name" value="SAND domain-like"/>
    <property type="match status" value="1"/>
</dbReference>
<dbReference type="Pfam" id="PF08782">
    <property type="entry name" value="c-SKI_SMAD_bind"/>
    <property type="match status" value="1"/>
</dbReference>
<dbReference type="GO" id="GO:0030512">
    <property type="term" value="P:negative regulation of transforming growth factor beta receptor signaling pathway"/>
    <property type="evidence" value="ECO:0007669"/>
    <property type="project" value="TreeGrafter"/>
</dbReference>
<evidence type="ECO:0000313" key="4">
    <source>
        <dbReference type="Ensembl" id="ENSHCOP00000001715.1"/>
    </source>
</evidence>
<protein>
    <submittedName>
        <fullName evidence="4">SKI like proto-onco</fullName>
    </submittedName>
</protein>
<dbReference type="Proteomes" id="UP000264820">
    <property type="component" value="Unplaced"/>
</dbReference>
<proteinExistence type="inferred from homology"/>
<dbReference type="FunFam" id="3.10.390.10:FF:000002">
    <property type="entry name" value="Putative ski oncogene"/>
    <property type="match status" value="1"/>
</dbReference>
<dbReference type="InterPro" id="IPR003380">
    <property type="entry name" value="SKI/SNO/DAC"/>
</dbReference>
<feature type="compositionally biased region" description="Pro residues" evidence="2">
    <location>
        <begin position="451"/>
        <end position="465"/>
    </location>
</feature>
<dbReference type="InterPro" id="IPR009061">
    <property type="entry name" value="DNA-bd_dom_put_sf"/>
</dbReference>
<dbReference type="Ensembl" id="ENSHCOT00000011624.1">
    <property type="protein sequence ID" value="ENSHCOP00000001715.1"/>
    <property type="gene ID" value="ENSHCOG00000002748.1"/>
</dbReference>
<evidence type="ECO:0000256" key="1">
    <source>
        <dbReference type="ARBA" id="ARBA00009513"/>
    </source>
</evidence>
<dbReference type="PANTHER" id="PTHR10005">
    <property type="entry name" value="SKI ONCOGENE-RELATED"/>
    <property type="match status" value="1"/>
</dbReference>
<accession>A0A3Q2XBR3</accession>
<dbReference type="STRING" id="109280.ENSHCOP00000001715"/>
<dbReference type="GO" id="GO:0005634">
    <property type="term" value="C:nucleus"/>
    <property type="evidence" value="ECO:0007669"/>
    <property type="project" value="TreeGrafter"/>
</dbReference>
<dbReference type="GO" id="GO:0005667">
    <property type="term" value="C:transcription regulator complex"/>
    <property type="evidence" value="ECO:0007669"/>
    <property type="project" value="TreeGrafter"/>
</dbReference>
<reference evidence="4" key="2">
    <citation type="submission" date="2025-09" db="UniProtKB">
        <authorList>
            <consortium name="Ensembl"/>
        </authorList>
    </citation>
    <scope>IDENTIFICATION</scope>
</reference>
<dbReference type="GO" id="GO:0005737">
    <property type="term" value="C:cytoplasm"/>
    <property type="evidence" value="ECO:0007669"/>
    <property type="project" value="TreeGrafter"/>
</dbReference>
<organism evidence="4 5">
    <name type="scientific">Hippocampus comes</name>
    <name type="common">Tiger tail seahorse</name>
    <dbReference type="NCBI Taxonomy" id="109280"/>
    <lineage>
        <taxon>Eukaryota</taxon>
        <taxon>Metazoa</taxon>
        <taxon>Chordata</taxon>
        <taxon>Craniata</taxon>
        <taxon>Vertebrata</taxon>
        <taxon>Euteleostomi</taxon>
        <taxon>Actinopterygii</taxon>
        <taxon>Neopterygii</taxon>
        <taxon>Teleostei</taxon>
        <taxon>Neoteleostei</taxon>
        <taxon>Acanthomorphata</taxon>
        <taxon>Syngnathiaria</taxon>
        <taxon>Syngnathiformes</taxon>
        <taxon>Syngnathoidei</taxon>
        <taxon>Syngnathidae</taxon>
        <taxon>Hippocampus</taxon>
    </lineage>
</organism>
<sequence>MEHRKFSIISFKGSMKRLYRERLEDAPIKKRVMAEIKLKRRSLESFHKAAKVKRERVDETHHHHEQQQQQQLPHRNADAEAELHAAASAKALDLSPGLKHTLAQFTLSSQSSLGGPAAFSARTGLEPSHAGMPPLPSPPVLGGGPLLVPCDSSTELTHSLLEGESISCFVVGGEKRLCLPQVLNSVLRDFSLQQINTVCDELYVYCSRCDAEQLHILKVLGILPFNAPSCGLITLTDAQRLCNALLRPGAAPPAELGAEPSGRGPPKESRAGFQVEHRCLGKCQGLFLPQFYAQPEAPCVQCVECHLLFSPQKFVMHSHKSPDKRTCHWGFDSAKWPCYLQLGRKYQGSPEEAELKRLLDQVKGKFHYQLKRALDRVSPPSLVCLYISVSSLGFCFFSSVFSSYYLYTYDKMVAPNVSLRREAEMSPEILAQAVSMETSSLSGKIAARSHSPPPSPLHPASPPPVTEAADEDAGCAVNMTLGGPEDDKDRIVVEIVQMYGRQQEKLNSTLHKQLQLEMELEALRGGEAARLRELSAEQRELRTELEAAHSEQARQLGQARREQLELETRLEQLRQQTCACEPAAQRQQQAHYAAQLSDLRQRLERAEADRQELQEELRREREARENLERTIAQLKQQMAQSGAAVPAGGSPSPPLTPSTGPPNAHSPASSSSSPSSSSSFSEVPK</sequence>
<dbReference type="InterPro" id="IPR014890">
    <property type="entry name" value="c-SKI_SMAD4-bd_dom"/>
</dbReference>
<comment type="similarity">
    <text evidence="1">Belongs to the SKI family.</text>
</comment>
<dbReference type="GO" id="GO:0000122">
    <property type="term" value="P:negative regulation of transcription by RNA polymerase II"/>
    <property type="evidence" value="ECO:0007669"/>
    <property type="project" value="TreeGrafter"/>
</dbReference>
<dbReference type="OMA" id="HAHRMEE"/>
<evidence type="ECO:0000259" key="3">
    <source>
        <dbReference type="SMART" id="SM01046"/>
    </source>
</evidence>
<feature type="compositionally biased region" description="Pro residues" evidence="2">
    <location>
        <begin position="651"/>
        <end position="660"/>
    </location>
</feature>
<feature type="compositionally biased region" description="Low complexity" evidence="2">
    <location>
        <begin position="661"/>
        <end position="685"/>
    </location>
</feature>
<feature type="domain" description="c-SKI SMAD4-binding" evidence="3">
    <location>
        <begin position="272"/>
        <end position="367"/>
    </location>
</feature>
<dbReference type="GO" id="GO:0046332">
    <property type="term" value="F:SMAD binding"/>
    <property type="evidence" value="ECO:0007669"/>
    <property type="project" value="InterPro"/>
</dbReference>
<dbReference type="PANTHER" id="PTHR10005:SF3">
    <property type="entry name" value="SKI-LIKE PROTEIN"/>
    <property type="match status" value="1"/>
</dbReference>
<dbReference type="GeneTree" id="ENSGT00940000158435"/>
<evidence type="ECO:0000313" key="5">
    <source>
        <dbReference type="Proteomes" id="UP000264820"/>
    </source>
</evidence>
<dbReference type="FunFam" id="3.10.260.20:FF:000002">
    <property type="entry name" value="SKI-like oncogene a"/>
    <property type="match status" value="1"/>
</dbReference>
<evidence type="ECO:0000256" key="2">
    <source>
        <dbReference type="SAM" id="MobiDB-lite"/>
    </source>
</evidence>
<dbReference type="InterPro" id="IPR023216">
    <property type="entry name" value="Tscrpt_reg_SKI_SnoN"/>
</dbReference>
<feature type="compositionally biased region" description="Basic and acidic residues" evidence="2">
    <location>
        <begin position="55"/>
        <end position="66"/>
    </location>
</feature>